<dbReference type="InterPro" id="IPR004659">
    <property type="entry name" value="RNase_E/G"/>
</dbReference>
<dbReference type="InterPro" id="IPR019307">
    <property type="entry name" value="RNA-bd_AU-1/RNase_E/G"/>
</dbReference>
<dbReference type="PANTHER" id="PTHR30001:SF0">
    <property type="entry name" value="RIBONUCLEASE G"/>
    <property type="match status" value="1"/>
</dbReference>
<keyword evidence="8" id="KW-1185">Reference proteome</keyword>
<comment type="cofactor">
    <cofactor evidence="1">
        <name>Mg(2+)</name>
        <dbReference type="ChEBI" id="CHEBI:18420"/>
    </cofactor>
</comment>
<protein>
    <submittedName>
        <fullName evidence="7">Ribonuclease G</fullName>
        <ecNumber evidence="7">3.1.26.-</ecNumber>
    </submittedName>
</protein>
<dbReference type="CDD" id="cd04453">
    <property type="entry name" value="S1_RNase_E"/>
    <property type="match status" value="1"/>
</dbReference>
<feature type="domain" description="RNA-binding protein AU-1/Ribonuclease E/G" evidence="6">
    <location>
        <begin position="109"/>
        <end position="371"/>
    </location>
</feature>
<evidence type="ECO:0000313" key="8">
    <source>
        <dbReference type="Proteomes" id="UP000572212"/>
    </source>
</evidence>
<evidence type="ECO:0000259" key="6">
    <source>
        <dbReference type="Pfam" id="PF10150"/>
    </source>
</evidence>
<dbReference type="Proteomes" id="UP000572212">
    <property type="component" value="Unassembled WGS sequence"/>
</dbReference>
<keyword evidence="5" id="KW-0694">RNA-binding</keyword>
<keyword evidence="4" id="KW-0460">Magnesium</keyword>
<proteinExistence type="predicted"/>
<dbReference type="GO" id="GO:0006364">
    <property type="term" value="P:rRNA processing"/>
    <property type="evidence" value="ECO:0007669"/>
    <property type="project" value="TreeGrafter"/>
</dbReference>
<dbReference type="GO" id="GO:0003723">
    <property type="term" value="F:RNA binding"/>
    <property type="evidence" value="ECO:0007669"/>
    <property type="project" value="UniProtKB-KW"/>
</dbReference>
<dbReference type="SUPFAM" id="SSF50249">
    <property type="entry name" value="Nucleic acid-binding proteins"/>
    <property type="match status" value="1"/>
</dbReference>
<dbReference type="GO" id="GO:0005737">
    <property type="term" value="C:cytoplasm"/>
    <property type="evidence" value="ECO:0007669"/>
    <property type="project" value="TreeGrafter"/>
</dbReference>
<comment type="caution">
    <text evidence="7">The sequence shown here is derived from an EMBL/GenBank/DDBJ whole genome shotgun (WGS) entry which is preliminary data.</text>
</comment>
<evidence type="ECO:0000256" key="3">
    <source>
        <dbReference type="ARBA" id="ARBA00022801"/>
    </source>
</evidence>
<dbReference type="EC" id="3.1.26.-" evidence="7"/>
<dbReference type="GO" id="GO:0046872">
    <property type="term" value="F:metal ion binding"/>
    <property type="evidence" value="ECO:0007669"/>
    <property type="project" value="UniProtKB-KW"/>
</dbReference>
<dbReference type="AlphaFoldDB" id="A0A841RIW4"/>
<name>A0A841RIW4_9BACI</name>
<reference evidence="7 8" key="1">
    <citation type="submission" date="2020-08" db="EMBL/GenBank/DDBJ databases">
        <title>Genomic Encyclopedia of Type Strains, Phase IV (KMG-IV): sequencing the most valuable type-strain genomes for metagenomic binning, comparative biology and taxonomic classification.</title>
        <authorList>
            <person name="Goeker M."/>
        </authorList>
    </citation>
    <scope>NUCLEOTIDE SEQUENCE [LARGE SCALE GENOMIC DNA]</scope>
    <source>
        <strain evidence="7 8">DSM 11805</strain>
    </source>
</reference>
<evidence type="ECO:0000256" key="1">
    <source>
        <dbReference type="ARBA" id="ARBA00001946"/>
    </source>
</evidence>
<accession>A0A841RIW4</accession>
<dbReference type="InterPro" id="IPR012340">
    <property type="entry name" value="NA-bd_OB-fold"/>
</dbReference>
<dbReference type="GO" id="GO:0016787">
    <property type="term" value="F:hydrolase activity"/>
    <property type="evidence" value="ECO:0007669"/>
    <property type="project" value="UniProtKB-KW"/>
</dbReference>
<gene>
    <name evidence="7" type="ORF">GGQ92_000709</name>
</gene>
<evidence type="ECO:0000313" key="7">
    <source>
        <dbReference type="EMBL" id="MBB6511942.1"/>
    </source>
</evidence>
<keyword evidence="2" id="KW-0479">Metal-binding</keyword>
<dbReference type="Pfam" id="PF10150">
    <property type="entry name" value="RNase_E_G"/>
    <property type="match status" value="1"/>
</dbReference>
<dbReference type="EMBL" id="JACHON010000001">
    <property type="protein sequence ID" value="MBB6511942.1"/>
    <property type="molecule type" value="Genomic_DNA"/>
</dbReference>
<dbReference type="RefSeq" id="WP_184244604.1">
    <property type="nucleotide sequence ID" value="NZ_BAAACU010000022.1"/>
</dbReference>
<evidence type="ECO:0000256" key="5">
    <source>
        <dbReference type="ARBA" id="ARBA00022884"/>
    </source>
</evidence>
<sequence length="471" mass="54938">MKEIYFLTKLTEKFGILVENGDISDLFIERPSKVEKLDSIFAGKIRNKDTSLQAFFVDIGTDKPGFLPFNNIPDAVKETYPLTDGSYLPVQIWKEAYQDKGPRLTANITLSNSALVYKPFGESISFSKRLNQEHAENWKAMFEKVLEDTEGVIVRSDATLYSEDDMQNMLHQLRQQWEKIVDSITKIKRASMIYERPLVPDQMLNRYLHQSVDRFLFDDYDDYQRMTQHFPSLSEAMELVKTPSQIAGASIDEWLNRLSTKEVTKKSGVALTIEVTEALTVIDVDTSTFRTNQPKDIAVFQANKKAATYAAQEIRRRNLSGIILIDFLKMTNQKHRVAIIQQMEELFQQDVIQTKIYGFTRLGLLEITRKRERMGLYSLMQEQDGTFYRLERELYEYNKKTSVEAVLLKIHTDLYKAWETTWLPRIKAWNRMTIYYVKDSSVTNVEFYRVGSEELVKEWIVNHPELIIDKV</sequence>
<dbReference type="GO" id="GO:0004540">
    <property type="term" value="F:RNA nuclease activity"/>
    <property type="evidence" value="ECO:0007669"/>
    <property type="project" value="InterPro"/>
</dbReference>
<keyword evidence="3 7" id="KW-0378">Hydrolase</keyword>
<dbReference type="Gene3D" id="2.40.50.140">
    <property type="entry name" value="Nucleic acid-binding proteins"/>
    <property type="match status" value="1"/>
</dbReference>
<evidence type="ECO:0000256" key="2">
    <source>
        <dbReference type="ARBA" id="ARBA00022723"/>
    </source>
</evidence>
<evidence type="ECO:0000256" key="4">
    <source>
        <dbReference type="ARBA" id="ARBA00022842"/>
    </source>
</evidence>
<dbReference type="PANTHER" id="PTHR30001">
    <property type="entry name" value="RIBONUCLEASE"/>
    <property type="match status" value="1"/>
</dbReference>
<organism evidence="7 8">
    <name type="scientific">Gracilibacillus halotolerans</name>
    <dbReference type="NCBI Taxonomy" id="74386"/>
    <lineage>
        <taxon>Bacteria</taxon>
        <taxon>Bacillati</taxon>
        <taxon>Bacillota</taxon>
        <taxon>Bacilli</taxon>
        <taxon>Bacillales</taxon>
        <taxon>Bacillaceae</taxon>
        <taxon>Gracilibacillus</taxon>
    </lineage>
</organism>